<evidence type="ECO:0000256" key="1">
    <source>
        <dbReference type="SAM" id="SignalP"/>
    </source>
</evidence>
<reference evidence="2 3" key="1">
    <citation type="submission" date="2019-12" db="EMBL/GenBank/DDBJ databases">
        <title>Genomic-based taxomic classification of the family Erythrobacteraceae.</title>
        <authorList>
            <person name="Xu L."/>
        </authorList>
    </citation>
    <scope>NUCLEOTIDE SEQUENCE [LARGE SCALE GENOMIC DNA]</scope>
    <source>
        <strain evidence="2 3">MCCC 1A09965</strain>
    </source>
</reference>
<sequence length="155" mass="17208">MLTRTFLAMIASLVVAAPAASQDRELPYWAAMRAEEVNMRVGPSAEYKIEWVYHRQGLPVRVIRMREGWRLVQDVDGAQGWVVARLLTPDRHALVIGEGEAEMRSEPGGAGRMLWNLEPGVVGSLGKCEGNWCQLDVAGHKGWVDAERLWGDGDP</sequence>
<proteinExistence type="predicted"/>
<dbReference type="Pfam" id="PF06347">
    <property type="entry name" value="SH3_4"/>
    <property type="match status" value="2"/>
</dbReference>
<dbReference type="OrthoDB" id="9810773at2"/>
<name>A0A844YE21_9SPHN</name>
<evidence type="ECO:0000313" key="3">
    <source>
        <dbReference type="Proteomes" id="UP000445582"/>
    </source>
</evidence>
<dbReference type="Proteomes" id="UP000445582">
    <property type="component" value="Unassembled WGS sequence"/>
</dbReference>
<dbReference type="Gene3D" id="2.30.30.40">
    <property type="entry name" value="SH3 Domains"/>
    <property type="match status" value="1"/>
</dbReference>
<evidence type="ECO:0008006" key="4">
    <source>
        <dbReference type="Google" id="ProtNLM"/>
    </source>
</evidence>
<dbReference type="AlphaFoldDB" id="A0A844YE21"/>
<comment type="caution">
    <text evidence="2">The sequence shown here is derived from an EMBL/GenBank/DDBJ whole genome shotgun (WGS) entry which is preliminary data.</text>
</comment>
<dbReference type="InterPro" id="IPR010466">
    <property type="entry name" value="DUF1058"/>
</dbReference>
<evidence type="ECO:0000313" key="2">
    <source>
        <dbReference type="EMBL" id="MXO61795.1"/>
    </source>
</evidence>
<dbReference type="EMBL" id="WTYN01000001">
    <property type="protein sequence ID" value="MXO61795.1"/>
    <property type="molecule type" value="Genomic_DNA"/>
</dbReference>
<accession>A0A844YE21</accession>
<gene>
    <name evidence="2" type="ORF">GRI48_02105</name>
</gene>
<keyword evidence="1" id="KW-0732">Signal</keyword>
<protein>
    <recommendedName>
        <fullName evidence="4">SH3b domain-containing protein</fullName>
    </recommendedName>
</protein>
<feature type="chain" id="PRO_5032435515" description="SH3b domain-containing protein" evidence="1">
    <location>
        <begin position="17"/>
        <end position="155"/>
    </location>
</feature>
<feature type="signal peptide" evidence="1">
    <location>
        <begin position="1"/>
        <end position="16"/>
    </location>
</feature>
<keyword evidence="3" id="KW-1185">Reference proteome</keyword>
<dbReference type="RefSeq" id="WP_160670727.1">
    <property type="nucleotide sequence ID" value="NZ_WTYN01000001.1"/>
</dbReference>
<organism evidence="2 3">
    <name type="scientific">Qipengyuania oceanensis</name>
    <dbReference type="NCBI Taxonomy" id="1463597"/>
    <lineage>
        <taxon>Bacteria</taxon>
        <taxon>Pseudomonadati</taxon>
        <taxon>Pseudomonadota</taxon>
        <taxon>Alphaproteobacteria</taxon>
        <taxon>Sphingomonadales</taxon>
        <taxon>Erythrobacteraceae</taxon>
        <taxon>Qipengyuania</taxon>
    </lineage>
</organism>